<dbReference type="GO" id="GO:0008237">
    <property type="term" value="F:metallopeptidase activity"/>
    <property type="evidence" value="ECO:0007669"/>
    <property type="project" value="UniProtKB-KW"/>
</dbReference>
<keyword evidence="3" id="KW-0482">Metalloprotease</keyword>
<feature type="transmembrane region" description="Helical" evidence="1">
    <location>
        <begin position="31"/>
        <end position="49"/>
    </location>
</feature>
<name>A0A845QZU8_9CLOT</name>
<keyword evidence="3" id="KW-0378">Hydrolase</keyword>
<evidence type="ECO:0000259" key="2">
    <source>
        <dbReference type="Pfam" id="PF02517"/>
    </source>
</evidence>
<dbReference type="AlphaFoldDB" id="A0A845QZU8"/>
<keyword evidence="1" id="KW-0812">Transmembrane</keyword>
<dbReference type="GO" id="GO:0006508">
    <property type="term" value="P:proteolysis"/>
    <property type="evidence" value="ECO:0007669"/>
    <property type="project" value="UniProtKB-KW"/>
</dbReference>
<feature type="transmembrane region" description="Helical" evidence="1">
    <location>
        <begin position="55"/>
        <end position="74"/>
    </location>
</feature>
<dbReference type="Pfam" id="PF02517">
    <property type="entry name" value="Rce1-like"/>
    <property type="match status" value="1"/>
</dbReference>
<dbReference type="OrthoDB" id="2661755at2"/>
<dbReference type="EMBL" id="QXXA01000014">
    <property type="protein sequence ID" value="NBI07700.1"/>
    <property type="molecule type" value="Genomic_DNA"/>
</dbReference>
<dbReference type="Proteomes" id="UP000467132">
    <property type="component" value="Unassembled WGS sequence"/>
</dbReference>
<organism evidence="3 4">
    <name type="scientific">Senegalia massiliensis</name>
    <dbReference type="NCBI Taxonomy" id="1720316"/>
    <lineage>
        <taxon>Bacteria</taxon>
        <taxon>Bacillati</taxon>
        <taxon>Bacillota</taxon>
        <taxon>Clostridia</taxon>
        <taxon>Eubacteriales</taxon>
        <taxon>Clostridiaceae</taxon>
        <taxon>Senegalia</taxon>
    </lineage>
</organism>
<evidence type="ECO:0000256" key="1">
    <source>
        <dbReference type="SAM" id="Phobius"/>
    </source>
</evidence>
<keyword evidence="1" id="KW-0472">Membrane</keyword>
<sequence length="101" mass="11658">MLFGEELITIIPFLIVLEFSYKNLNLSRKRSIITAWIVTSLLFGAIHLPTYSWNIIQAILGIGIVRIILTYPYIKTKNIWTSLLVHLLNDWILFLPAIFLG</sequence>
<reference evidence="3 4" key="1">
    <citation type="submission" date="2018-08" db="EMBL/GenBank/DDBJ databases">
        <title>Murine metabolic-syndrome-specific gut microbial biobank.</title>
        <authorList>
            <person name="Liu C."/>
        </authorList>
    </citation>
    <scope>NUCLEOTIDE SEQUENCE [LARGE SCALE GENOMIC DNA]</scope>
    <source>
        <strain evidence="3 4">583</strain>
    </source>
</reference>
<feature type="transmembrane region" description="Helical" evidence="1">
    <location>
        <begin position="81"/>
        <end position="100"/>
    </location>
</feature>
<protein>
    <submittedName>
        <fullName evidence="3">CPBP family intramembrane metalloprotease</fullName>
    </submittedName>
</protein>
<keyword evidence="3" id="KW-0645">Protease</keyword>
<comment type="caution">
    <text evidence="3">The sequence shown here is derived from an EMBL/GenBank/DDBJ whole genome shotgun (WGS) entry which is preliminary data.</text>
</comment>
<keyword evidence="1" id="KW-1133">Transmembrane helix</keyword>
<dbReference type="GO" id="GO:0080120">
    <property type="term" value="P:CAAX-box protein maturation"/>
    <property type="evidence" value="ECO:0007669"/>
    <property type="project" value="UniProtKB-ARBA"/>
</dbReference>
<dbReference type="GO" id="GO:0004175">
    <property type="term" value="F:endopeptidase activity"/>
    <property type="evidence" value="ECO:0007669"/>
    <property type="project" value="UniProtKB-ARBA"/>
</dbReference>
<gene>
    <name evidence="3" type="ORF">D3Z33_12635</name>
</gene>
<keyword evidence="4" id="KW-1185">Reference proteome</keyword>
<dbReference type="InterPro" id="IPR003675">
    <property type="entry name" value="Rce1/LyrA-like_dom"/>
</dbReference>
<evidence type="ECO:0000313" key="3">
    <source>
        <dbReference type="EMBL" id="NBI07700.1"/>
    </source>
</evidence>
<proteinExistence type="predicted"/>
<accession>A0A845QZU8</accession>
<feature type="domain" description="CAAX prenyl protease 2/Lysostaphin resistance protein A-like" evidence="2">
    <location>
        <begin position="26"/>
        <end position="92"/>
    </location>
</feature>
<evidence type="ECO:0000313" key="4">
    <source>
        <dbReference type="Proteomes" id="UP000467132"/>
    </source>
</evidence>
<dbReference type="RefSeq" id="WP_160198169.1">
    <property type="nucleotide sequence ID" value="NZ_QXXA01000014.1"/>
</dbReference>